<comment type="caution">
    <text evidence="1">The sequence shown here is derived from an EMBL/GenBank/DDBJ whole genome shotgun (WGS) entry which is preliminary data.</text>
</comment>
<name>A0ACB7J9W9_PLECO</name>
<dbReference type="EMBL" id="WQMT02000002">
    <property type="protein sequence ID" value="KAG9227050.1"/>
    <property type="molecule type" value="Genomic_DNA"/>
</dbReference>
<proteinExistence type="predicted"/>
<protein>
    <submittedName>
        <fullName evidence="1">Uncharacterized protein</fullName>
    </submittedName>
</protein>
<gene>
    <name evidence="1" type="ORF">CCMSSC00406_0008250</name>
</gene>
<dbReference type="Proteomes" id="UP000824881">
    <property type="component" value="Unassembled WGS sequence"/>
</dbReference>
<sequence>MKLSPSLSVFSSLYVAFLAAALPAERADPDSIQQDHGPKVPFYRAYHPASVTHFYTMYQGEAQNAPTIGYTLEGSAGYVLAVPGPATVALHRLWNPARFDHFYTTSEAEAAHASQHGWIREGVAGPLNMFAKVALQLVALSSLLVGVISTPVLYGSGSSDGLARRGNSISFNHWGGHASLDNFDHFYGVDNFDGSAHFSQVIEQESQIVCHTQAIEIIQQRLVVLQEMAKRIITEQICEVETQTIVFQQFHASFGSFNHDLRRISGHRVGFDSSIANHFSELVDESGFISTHDFGFSGLDVGRHTVVVGGHNWDDFRSPYTVELAHRAARNAIVSIH</sequence>
<organism evidence="1 2">
    <name type="scientific">Pleurotus cornucopiae</name>
    <name type="common">Cornucopia mushroom</name>
    <dbReference type="NCBI Taxonomy" id="5321"/>
    <lineage>
        <taxon>Eukaryota</taxon>
        <taxon>Fungi</taxon>
        <taxon>Dikarya</taxon>
        <taxon>Basidiomycota</taxon>
        <taxon>Agaricomycotina</taxon>
        <taxon>Agaricomycetes</taxon>
        <taxon>Agaricomycetidae</taxon>
        <taxon>Agaricales</taxon>
        <taxon>Pleurotineae</taxon>
        <taxon>Pleurotaceae</taxon>
        <taxon>Pleurotus</taxon>
    </lineage>
</organism>
<accession>A0ACB7J9W9</accession>
<evidence type="ECO:0000313" key="1">
    <source>
        <dbReference type="EMBL" id="KAG9227050.1"/>
    </source>
</evidence>
<reference evidence="1 2" key="1">
    <citation type="journal article" date="2021" name="Appl. Environ. Microbiol.">
        <title>Genetic linkage and physical mapping for an oyster mushroom Pleurotus cornucopiae and QTL analysis for the trait cap color.</title>
        <authorList>
            <person name="Zhang Y."/>
            <person name="Gao W."/>
            <person name="Sonnenberg A."/>
            <person name="Chen Q."/>
            <person name="Zhang J."/>
            <person name="Huang C."/>
        </authorList>
    </citation>
    <scope>NUCLEOTIDE SEQUENCE [LARGE SCALE GENOMIC DNA]</scope>
    <source>
        <strain evidence="1">CCMSSC00406</strain>
    </source>
</reference>
<keyword evidence="2" id="KW-1185">Reference proteome</keyword>
<evidence type="ECO:0000313" key="2">
    <source>
        <dbReference type="Proteomes" id="UP000824881"/>
    </source>
</evidence>